<dbReference type="Gene3D" id="1.25.40.10">
    <property type="entry name" value="Tetratricopeptide repeat domain"/>
    <property type="match status" value="2"/>
</dbReference>
<comment type="similarity">
    <text evidence="1">Belongs to the PPR family. P subfamily.</text>
</comment>
<dbReference type="InterPro" id="IPR050872">
    <property type="entry name" value="PPR_P_subfamily"/>
</dbReference>
<feature type="signal peptide" evidence="4">
    <location>
        <begin position="1"/>
        <end position="18"/>
    </location>
</feature>
<evidence type="ECO:0000256" key="1">
    <source>
        <dbReference type="ARBA" id="ARBA00007626"/>
    </source>
</evidence>
<evidence type="ECO:0000256" key="4">
    <source>
        <dbReference type="SAM" id="SignalP"/>
    </source>
</evidence>
<dbReference type="PANTHER" id="PTHR46128:SF73">
    <property type="entry name" value="CRIB DOMAIN-CONTAINING PROTEIN"/>
    <property type="match status" value="1"/>
</dbReference>
<keyword evidence="4" id="KW-0732">Signal</keyword>
<organism evidence="5">
    <name type="scientific">Fagus sylvatica</name>
    <name type="common">Beechnut</name>
    <dbReference type="NCBI Taxonomy" id="28930"/>
    <lineage>
        <taxon>Eukaryota</taxon>
        <taxon>Viridiplantae</taxon>
        <taxon>Streptophyta</taxon>
        <taxon>Embryophyta</taxon>
        <taxon>Tracheophyta</taxon>
        <taxon>Spermatophyta</taxon>
        <taxon>Magnoliopsida</taxon>
        <taxon>eudicotyledons</taxon>
        <taxon>Gunneridae</taxon>
        <taxon>Pentapetalae</taxon>
        <taxon>rosids</taxon>
        <taxon>fabids</taxon>
        <taxon>Fagales</taxon>
        <taxon>Fagaceae</taxon>
        <taxon>Fagus</taxon>
    </lineage>
</organism>
<evidence type="ECO:0008006" key="6">
    <source>
        <dbReference type="Google" id="ProtNLM"/>
    </source>
</evidence>
<dbReference type="Pfam" id="PF13041">
    <property type="entry name" value="PPR_2"/>
    <property type="match status" value="2"/>
</dbReference>
<dbReference type="NCBIfam" id="TIGR00756">
    <property type="entry name" value="PPR"/>
    <property type="match status" value="4"/>
</dbReference>
<gene>
    <name evidence="5" type="ORF">FSB_LOCUS13717</name>
</gene>
<feature type="repeat" description="PPR" evidence="3">
    <location>
        <begin position="154"/>
        <end position="188"/>
    </location>
</feature>
<dbReference type="PANTHER" id="PTHR46128">
    <property type="entry name" value="MITOCHONDRIAL GROUP I INTRON SPLICING FACTOR CCM1"/>
    <property type="match status" value="1"/>
</dbReference>
<dbReference type="InterPro" id="IPR002885">
    <property type="entry name" value="PPR_rpt"/>
</dbReference>
<evidence type="ECO:0000256" key="2">
    <source>
        <dbReference type="ARBA" id="ARBA00022737"/>
    </source>
</evidence>
<dbReference type="EMBL" id="OIVN01000804">
    <property type="protein sequence ID" value="SPC85835.1"/>
    <property type="molecule type" value="Genomic_DNA"/>
</dbReference>
<evidence type="ECO:0000313" key="5">
    <source>
        <dbReference type="EMBL" id="SPC85835.1"/>
    </source>
</evidence>
<dbReference type="Pfam" id="PF12854">
    <property type="entry name" value="PPR_1"/>
    <property type="match status" value="1"/>
</dbReference>
<feature type="chain" id="PRO_5014925621" description="Pentatricopeptide repeat-containing protein" evidence="4">
    <location>
        <begin position="19"/>
        <end position="265"/>
    </location>
</feature>
<accession>A0A2N9FFD3</accession>
<protein>
    <recommendedName>
        <fullName evidence="6">Pentatricopeptide repeat-containing protein</fullName>
    </recommendedName>
</protein>
<dbReference type="InterPro" id="IPR011990">
    <property type="entry name" value="TPR-like_helical_dom_sf"/>
</dbReference>
<name>A0A2N9FFD3_FAGSY</name>
<keyword evidence="2" id="KW-0677">Repeat</keyword>
<dbReference type="PROSITE" id="PS51375">
    <property type="entry name" value="PPR"/>
    <property type="match status" value="4"/>
</dbReference>
<feature type="repeat" description="PPR" evidence="3">
    <location>
        <begin position="189"/>
        <end position="223"/>
    </location>
</feature>
<feature type="repeat" description="PPR" evidence="3">
    <location>
        <begin position="224"/>
        <end position="258"/>
    </location>
</feature>
<reference evidence="5" key="1">
    <citation type="submission" date="2018-02" db="EMBL/GenBank/DDBJ databases">
        <authorList>
            <person name="Cohen D.B."/>
            <person name="Kent A.D."/>
        </authorList>
    </citation>
    <scope>NUCLEOTIDE SEQUENCE</scope>
</reference>
<feature type="repeat" description="PPR" evidence="3">
    <location>
        <begin position="119"/>
        <end position="153"/>
    </location>
</feature>
<proteinExistence type="inferred from homology"/>
<dbReference type="AlphaFoldDB" id="A0A2N9FFD3"/>
<sequence length="265" mass="29104">MSFVSLAAIHLPFRLFLAVTGLRGGRKQIWALRWASSISLSPDCVTGLRGGLELGRAPAPAPRTGVAHMIDDLRWVLRWIAVGCGGIVMHSYRWVLSSGETSCCTRAISYNGAYGQHPNPLTYGILLDGLCKNEHFDKAMTLLQEIEDNKLHPNIVIYNILIDGLCNVGKLAAARELFYSLPAKGLQPNVQTYTIMIKGLCKEGLIDEVDELLKKMDGNGCSLDNCTYNTIIQGLLQHNETSKAMEYIQIMVYKGFSANAVTVNG</sequence>
<evidence type="ECO:0000256" key="3">
    <source>
        <dbReference type="PROSITE-ProRule" id="PRU00708"/>
    </source>
</evidence>